<accession>A0A3P6ARE7</accession>
<dbReference type="EMBL" id="LR031872">
    <property type="protein sequence ID" value="VDC95262.1"/>
    <property type="molecule type" value="Genomic_DNA"/>
</dbReference>
<sequence>MYKERGTRVSKSEVVDQKCINKVHDNRASHLLSHTVNGKGKAASNSVTIGKQLHDHNSRDSRSASLSKVTISDGEEAIETVKLLALKEGFWYNCFITFFSKATEISLKGYKMPENGGKLSFESLFLQPKRAKTAFQDIEQEETSNAKNKHGRVLIPTDAIWWSSGPKMTVAWKRSSIIQLPISNRHSRKLFRMNSKRGFIDVGALSVPN</sequence>
<proteinExistence type="predicted"/>
<dbReference type="AlphaFoldDB" id="A0A3P6ARE7"/>
<organism evidence="1">
    <name type="scientific">Brassica oleracea</name>
    <name type="common">Wild cabbage</name>
    <dbReference type="NCBI Taxonomy" id="3712"/>
    <lineage>
        <taxon>Eukaryota</taxon>
        <taxon>Viridiplantae</taxon>
        <taxon>Streptophyta</taxon>
        <taxon>Embryophyta</taxon>
        <taxon>Tracheophyta</taxon>
        <taxon>Spermatophyta</taxon>
        <taxon>Magnoliopsida</taxon>
        <taxon>eudicotyledons</taxon>
        <taxon>Gunneridae</taxon>
        <taxon>Pentapetalae</taxon>
        <taxon>rosids</taxon>
        <taxon>malvids</taxon>
        <taxon>Brassicales</taxon>
        <taxon>Brassicaceae</taxon>
        <taxon>Brassiceae</taxon>
        <taxon>Brassica</taxon>
    </lineage>
</organism>
<evidence type="ECO:0000313" key="1">
    <source>
        <dbReference type="EMBL" id="VDC95262.1"/>
    </source>
</evidence>
<gene>
    <name evidence="1" type="ORF">BOLC3T18465H</name>
</gene>
<name>A0A3P6ARE7_BRAOL</name>
<reference evidence="1" key="1">
    <citation type="submission" date="2018-11" db="EMBL/GenBank/DDBJ databases">
        <authorList>
            <consortium name="Genoscope - CEA"/>
            <person name="William W."/>
        </authorList>
    </citation>
    <scope>NUCLEOTIDE SEQUENCE</scope>
</reference>
<protein>
    <submittedName>
        <fullName evidence="1">Uncharacterized protein</fullName>
    </submittedName>
</protein>